<dbReference type="Gene3D" id="3.40.50.300">
    <property type="entry name" value="P-loop containing nucleotide triphosphate hydrolases"/>
    <property type="match status" value="1"/>
</dbReference>
<reference evidence="3" key="1">
    <citation type="journal article" date="2019" name="Int. J. Syst. Evol. Microbiol.">
        <title>The Global Catalogue of Microorganisms (GCM) 10K type strain sequencing project: providing services to taxonomists for standard genome sequencing and annotation.</title>
        <authorList>
            <consortium name="The Broad Institute Genomics Platform"/>
            <consortium name="The Broad Institute Genome Sequencing Center for Infectious Disease"/>
            <person name="Wu L."/>
            <person name="Ma J."/>
        </authorList>
    </citation>
    <scope>NUCLEOTIDE SEQUENCE [LARGE SCALE GENOMIC DNA]</scope>
    <source>
        <strain evidence="3">KCTC 52368</strain>
    </source>
</reference>
<sequence>MIAPYGHSVISSNGRISMASYGHMVPWSINFIFMETKIISCAGEKGGCGKTTMNIILATNLSKSYGKKVVLIDMDDPQYSVFKKRERDLQRVSPGKREDLELYPVLRSNVGTLDQWIRKYYGKVDYIIIDFPGNLNEEMVQGLLYIEHLFIPFFLDELEIDSTAMFYKTLEANFLHNEDRVLRSLNLFFNRYELVKTNKFNAVRNTFERAGMPIMEEVVMDRTVYRERYRNTLYPIPEGKENSEMGIRKFIEQVIKISKD</sequence>
<dbReference type="CDD" id="cd02042">
    <property type="entry name" value="ParAB_family"/>
    <property type="match status" value="1"/>
</dbReference>
<evidence type="ECO:0000313" key="2">
    <source>
        <dbReference type="EMBL" id="MFD2586111.1"/>
    </source>
</evidence>
<dbReference type="InterPro" id="IPR050678">
    <property type="entry name" value="DNA_Partitioning_ATPase"/>
</dbReference>
<protein>
    <submittedName>
        <fullName evidence="2">ParA family protein</fullName>
    </submittedName>
</protein>
<gene>
    <name evidence="2" type="ORF">ACFSQJ_04170</name>
</gene>
<dbReference type="SUPFAM" id="SSF52540">
    <property type="entry name" value="P-loop containing nucleoside triphosphate hydrolases"/>
    <property type="match status" value="1"/>
</dbReference>
<name>A0ABW5MUV0_9FLAO</name>
<organism evidence="2 3">
    <name type="scientific">Croceitalea marina</name>
    <dbReference type="NCBI Taxonomy" id="1775166"/>
    <lineage>
        <taxon>Bacteria</taxon>
        <taxon>Pseudomonadati</taxon>
        <taxon>Bacteroidota</taxon>
        <taxon>Flavobacteriia</taxon>
        <taxon>Flavobacteriales</taxon>
        <taxon>Flavobacteriaceae</taxon>
        <taxon>Croceitalea</taxon>
    </lineage>
</organism>
<dbReference type="EMBL" id="JBHULB010000007">
    <property type="protein sequence ID" value="MFD2586111.1"/>
    <property type="molecule type" value="Genomic_DNA"/>
</dbReference>
<dbReference type="PANTHER" id="PTHR13696">
    <property type="entry name" value="P-LOOP CONTAINING NUCLEOSIDE TRIPHOSPHATE HYDROLASE"/>
    <property type="match status" value="1"/>
</dbReference>
<comment type="caution">
    <text evidence="2">The sequence shown here is derived from an EMBL/GenBank/DDBJ whole genome shotgun (WGS) entry which is preliminary data.</text>
</comment>
<dbReference type="Pfam" id="PF01656">
    <property type="entry name" value="CbiA"/>
    <property type="match status" value="1"/>
</dbReference>
<dbReference type="RefSeq" id="WP_377765820.1">
    <property type="nucleotide sequence ID" value="NZ_JBHULB010000007.1"/>
</dbReference>
<dbReference type="Proteomes" id="UP001597526">
    <property type="component" value="Unassembled WGS sequence"/>
</dbReference>
<dbReference type="InterPro" id="IPR002586">
    <property type="entry name" value="CobQ/CobB/MinD/ParA_Nub-bd_dom"/>
</dbReference>
<dbReference type="InterPro" id="IPR027417">
    <property type="entry name" value="P-loop_NTPase"/>
</dbReference>
<evidence type="ECO:0000259" key="1">
    <source>
        <dbReference type="Pfam" id="PF01656"/>
    </source>
</evidence>
<feature type="domain" description="CobQ/CobB/MinD/ParA nucleotide binding" evidence="1">
    <location>
        <begin position="39"/>
        <end position="226"/>
    </location>
</feature>
<proteinExistence type="predicted"/>
<evidence type="ECO:0000313" key="3">
    <source>
        <dbReference type="Proteomes" id="UP001597526"/>
    </source>
</evidence>
<keyword evidence="3" id="KW-1185">Reference proteome</keyword>
<accession>A0ABW5MUV0</accession>
<dbReference type="PANTHER" id="PTHR13696:SF99">
    <property type="entry name" value="COBYRINIC ACID AC-DIAMIDE SYNTHASE"/>
    <property type="match status" value="1"/>
</dbReference>